<dbReference type="InterPro" id="IPR011029">
    <property type="entry name" value="DEATH-like_dom_sf"/>
</dbReference>
<dbReference type="GO" id="GO:0007165">
    <property type="term" value="P:signal transduction"/>
    <property type="evidence" value="ECO:0007669"/>
    <property type="project" value="InterPro"/>
</dbReference>
<dbReference type="EMBL" id="KZ288263">
    <property type="protein sequence ID" value="PBC30323.1"/>
    <property type="molecule type" value="Genomic_DNA"/>
</dbReference>
<proteinExistence type="predicted"/>
<keyword evidence="3" id="KW-1185">Reference proteome</keyword>
<dbReference type="PROSITE" id="PS50017">
    <property type="entry name" value="DEATH_DOMAIN"/>
    <property type="match status" value="1"/>
</dbReference>
<protein>
    <submittedName>
        <fullName evidence="2">Death domain-containing adapter protein BG4</fullName>
    </submittedName>
</protein>
<evidence type="ECO:0000313" key="3">
    <source>
        <dbReference type="Proteomes" id="UP000242457"/>
    </source>
</evidence>
<reference evidence="2 3" key="1">
    <citation type="submission" date="2014-07" db="EMBL/GenBank/DDBJ databases">
        <title>Genomic and transcriptomic analysis on Apis cerana provide comprehensive insights into honey bee biology.</title>
        <authorList>
            <person name="Diao Q."/>
            <person name="Sun L."/>
            <person name="Zheng H."/>
            <person name="Zheng H."/>
            <person name="Xu S."/>
            <person name="Wang S."/>
            <person name="Zeng Z."/>
            <person name="Hu F."/>
            <person name="Su S."/>
            <person name="Wu J."/>
        </authorList>
    </citation>
    <scope>NUCLEOTIDE SEQUENCE [LARGE SCALE GENOMIC DNA]</scope>
    <source>
        <tissue evidence="2">Pupae without intestine</tissue>
    </source>
</reference>
<dbReference type="OrthoDB" id="100767at2759"/>
<dbReference type="Proteomes" id="UP000242457">
    <property type="component" value="Unassembled WGS sequence"/>
</dbReference>
<dbReference type="SMART" id="SM00005">
    <property type="entry name" value="DEATH"/>
    <property type="match status" value="1"/>
</dbReference>
<evidence type="ECO:0000259" key="1">
    <source>
        <dbReference type="PROSITE" id="PS50017"/>
    </source>
</evidence>
<dbReference type="STRING" id="94128.A0A2A3EEW3"/>
<organism evidence="2 3">
    <name type="scientific">Apis cerana cerana</name>
    <name type="common">Oriental honeybee</name>
    <dbReference type="NCBI Taxonomy" id="94128"/>
    <lineage>
        <taxon>Eukaryota</taxon>
        <taxon>Metazoa</taxon>
        <taxon>Ecdysozoa</taxon>
        <taxon>Arthropoda</taxon>
        <taxon>Hexapoda</taxon>
        <taxon>Insecta</taxon>
        <taxon>Pterygota</taxon>
        <taxon>Neoptera</taxon>
        <taxon>Endopterygota</taxon>
        <taxon>Hymenoptera</taxon>
        <taxon>Apocrita</taxon>
        <taxon>Aculeata</taxon>
        <taxon>Apoidea</taxon>
        <taxon>Anthophila</taxon>
        <taxon>Apidae</taxon>
        <taxon>Apis</taxon>
    </lineage>
</organism>
<gene>
    <name evidence="2" type="ORF">APICC_09137</name>
</gene>
<accession>A0A2A3EEW3</accession>
<dbReference type="AlphaFoldDB" id="A0A2A3EEW3"/>
<dbReference type="Gene3D" id="1.10.533.10">
    <property type="entry name" value="Death Domain, Fas"/>
    <property type="match status" value="2"/>
</dbReference>
<dbReference type="SUPFAM" id="SSF47986">
    <property type="entry name" value="DEATH domain"/>
    <property type="match status" value="1"/>
</dbReference>
<dbReference type="CDD" id="cd01670">
    <property type="entry name" value="Death"/>
    <property type="match status" value="1"/>
</dbReference>
<name>A0A2A3EEW3_APICC</name>
<dbReference type="Pfam" id="PF00531">
    <property type="entry name" value="Death"/>
    <property type="match status" value="1"/>
</dbReference>
<feature type="domain" description="Death" evidence="1">
    <location>
        <begin position="161"/>
        <end position="245"/>
    </location>
</feature>
<dbReference type="InterPro" id="IPR000488">
    <property type="entry name" value="Death_dom"/>
</dbReference>
<evidence type="ECO:0000313" key="2">
    <source>
        <dbReference type="EMBL" id="PBC30323.1"/>
    </source>
</evidence>
<sequence length="250" mass="29979">MELEIKYICLQEEFLSIAQYYINKNILNILKKYYAKYINSNRKLSKINDLKTLLKVLEKRDCLNCYNIEPLIYISNNFLNDFQIQCKVRDYKIYVQSVQYCLSFNMYQESKGNKHDNKFKLSNISKNNTSEIKVSSEFENQSTLEYKNVKSNLFTQEMELQQILLSHLSKRIGRSWRDTVRYLNIPEYQIDAIQNKHPFDLKEQSYEALKLYITQYSDNNWKINLIHALEKARRKDLKELSEKLILESNS</sequence>